<reference evidence="1 2" key="1">
    <citation type="submission" date="2017-07" db="EMBL/GenBank/DDBJ databases">
        <title>A draft genome sequence of Komagataeibacter swingsii LMG 22125.</title>
        <authorList>
            <person name="Skraban J."/>
            <person name="Cleenwerck I."/>
            <person name="Vandamme P."/>
            <person name="Trcek J."/>
        </authorList>
    </citation>
    <scope>NUCLEOTIDE SEQUENCE [LARGE SCALE GENOMIC DNA]</scope>
    <source>
        <strain evidence="1 2">LMG 22125</strain>
    </source>
</reference>
<organism evidence="1 2">
    <name type="scientific">Komagataeibacter swingsii</name>
    <dbReference type="NCBI Taxonomy" id="215220"/>
    <lineage>
        <taxon>Bacteria</taxon>
        <taxon>Pseudomonadati</taxon>
        <taxon>Pseudomonadota</taxon>
        <taxon>Alphaproteobacteria</taxon>
        <taxon>Acetobacterales</taxon>
        <taxon>Acetobacteraceae</taxon>
        <taxon>Komagataeibacter</taxon>
    </lineage>
</organism>
<keyword evidence="2" id="KW-1185">Reference proteome</keyword>
<proteinExistence type="predicted"/>
<evidence type="ECO:0000313" key="1">
    <source>
        <dbReference type="EMBL" id="PYD69266.1"/>
    </source>
</evidence>
<dbReference type="EMBL" id="NKUB01000012">
    <property type="protein sequence ID" value="PYD69266.1"/>
    <property type="molecule type" value="Genomic_DNA"/>
</dbReference>
<accession>A0A2V4RHC8</accession>
<dbReference type="Proteomes" id="UP000247371">
    <property type="component" value="Unassembled WGS sequence"/>
</dbReference>
<gene>
    <name evidence="1" type="ORF">CFR76_10435</name>
</gene>
<sequence length="74" mass="8275">MMLYANRSLKACYALLVQLKLPGIFTPQDLSGPKRKLCLSVLLTPDPDDLLSQIWRLDAGRETGNRIAVESKKC</sequence>
<dbReference type="AlphaFoldDB" id="A0A2V4RHC8"/>
<protein>
    <submittedName>
        <fullName evidence="1">Uncharacterized protein</fullName>
    </submittedName>
</protein>
<evidence type="ECO:0000313" key="2">
    <source>
        <dbReference type="Proteomes" id="UP000247371"/>
    </source>
</evidence>
<name>A0A2V4RHC8_9PROT</name>
<comment type="caution">
    <text evidence="1">The sequence shown here is derived from an EMBL/GenBank/DDBJ whole genome shotgun (WGS) entry which is preliminary data.</text>
</comment>